<dbReference type="Proteomes" id="UP000676478">
    <property type="component" value="Unassembled WGS sequence"/>
</dbReference>
<dbReference type="AlphaFoldDB" id="A0AA41JUG0"/>
<proteinExistence type="predicted"/>
<reference evidence="1" key="2">
    <citation type="submission" date="2022-09" db="EMBL/GenBank/DDBJ databases">
        <title>Genome-inferred correspondence between phylogeny and metabolic traits in the wild Drosophila gut microbiome.</title>
        <authorList>
            <person name="Bueno E."/>
            <person name="Blow F."/>
            <person name="Douglas A.E."/>
        </authorList>
    </citation>
    <scope>NUCLEOTIDE SEQUENCE</scope>
    <source>
        <strain evidence="1">Dm-2019-70</strain>
    </source>
</reference>
<reference evidence="1" key="1">
    <citation type="submission" date="2020-12" db="EMBL/GenBank/DDBJ databases">
        <authorList>
            <person name="Mcmullen J.G."/>
        </authorList>
    </citation>
    <scope>NUCLEOTIDE SEQUENCE</scope>
    <source>
        <strain evidence="1">Dm-2019-70</strain>
    </source>
</reference>
<accession>A0AA41JUG0</accession>
<evidence type="ECO:0000313" key="2">
    <source>
        <dbReference type="Proteomes" id="UP000676478"/>
    </source>
</evidence>
<gene>
    <name evidence="1" type="ORF">JK167_12150</name>
</gene>
<organism evidence="1 2">
    <name type="scientific">Levilactobacillus brevis</name>
    <name type="common">Lactobacillus brevis</name>
    <dbReference type="NCBI Taxonomy" id="1580"/>
    <lineage>
        <taxon>Bacteria</taxon>
        <taxon>Bacillati</taxon>
        <taxon>Bacillota</taxon>
        <taxon>Bacilli</taxon>
        <taxon>Lactobacillales</taxon>
        <taxon>Lactobacillaceae</taxon>
        <taxon>Levilactobacillus</taxon>
    </lineage>
</organism>
<sequence>MTYSNEYAYVISNINSGKSPEQLAQEAQTYGLDGNKVLNIIQELFQEGLLTSPNVSSLYKNQAGTGRLISSDWDKAFSRLKQLEEEQNK</sequence>
<dbReference type="RefSeq" id="WP_211756810.1">
    <property type="nucleotide sequence ID" value="NZ_JAERKF010000018.1"/>
</dbReference>
<name>A0AA41JUG0_LEVBR</name>
<dbReference type="EMBL" id="JAERKF010000018">
    <property type="protein sequence ID" value="MBS1011574.1"/>
    <property type="molecule type" value="Genomic_DNA"/>
</dbReference>
<evidence type="ECO:0000313" key="1">
    <source>
        <dbReference type="EMBL" id="MBS1011574.1"/>
    </source>
</evidence>
<comment type="caution">
    <text evidence="1">The sequence shown here is derived from an EMBL/GenBank/DDBJ whole genome shotgun (WGS) entry which is preliminary data.</text>
</comment>
<protein>
    <submittedName>
        <fullName evidence="1">Uncharacterized protein</fullName>
    </submittedName>
</protein>